<dbReference type="GO" id="GO:0005200">
    <property type="term" value="F:structural constituent of cytoskeleton"/>
    <property type="evidence" value="ECO:0007669"/>
    <property type="project" value="TreeGrafter"/>
</dbReference>
<dbReference type="Pfam" id="PF00932">
    <property type="entry name" value="LTD"/>
    <property type="match status" value="1"/>
</dbReference>
<dbReference type="InterPro" id="IPR018039">
    <property type="entry name" value="IF_conserved"/>
</dbReference>
<protein>
    <submittedName>
        <fullName evidence="9">Intermediate filament protein</fullName>
    </submittedName>
</protein>
<feature type="region of interest" description="Disordered" evidence="5">
    <location>
        <begin position="372"/>
        <end position="399"/>
    </location>
</feature>
<evidence type="ECO:0000259" key="6">
    <source>
        <dbReference type="PROSITE" id="PS51841"/>
    </source>
</evidence>
<dbReference type="FunFam" id="1.20.5.170:FF:000058">
    <property type="entry name" value="Intermediate filament protein B"/>
    <property type="match status" value="1"/>
</dbReference>
<dbReference type="Proteomes" id="UP000887572">
    <property type="component" value="Unplaced"/>
</dbReference>
<feature type="compositionally biased region" description="Basic and acidic residues" evidence="5">
    <location>
        <begin position="584"/>
        <end position="630"/>
    </location>
</feature>
<evidence type="ECO:0000256" key="5">
    <source>
        <dbReference type="SAM" id="MobiDB-lite"/>
    </source>
</evidence>
<dbReference type="SMART" id="SM01391">
    <property type="entry name" value="Filament"/>
    <property type="match status" value="1"/>
</dbReference>
<dbReference type="GO" id="GO:0005652">
    <property type="term" value="C:nuclear lamina"/>
    <property type="evidence" value="ECO:0007669"/>
    <property type="project" value="TreeGrafter"/>
</dbReference>
<dbReference type="Gene3D" id="1.20.5.500">
    <property type="entry name" value="Single helix bin"/>
    <property type="match status" value="1"/>
</dbReference>
<evidence type="ECO:0000313" key="8">
    <source>
        <dbReference type="Proteomes" id="UP000887572"/>
    </source>
</evidence>
<dbReference type="Gene3D" id="1.20.5.170">
    <property type="match status" value="1"/>
</dbReference>
<dbReference type="SUPFAM" id="SSF74853">
    <property type="entry name" value="Lamin A/C globular tail domain"/>
    <property type="match status" value="1"/>
</dbReference>
<dbReference type="WBParaSite" id="Gr19_v10_g5202.t1">
    <property type="protein sequence ID" value="Gr19_v10_g5202.t1"/>
    <property type="gene ID" value="Gr19_v10_g5202"/>
</dbReference>
<proteinExistence type="inferred from homology"/>
<reference evidence="9" key="1">
    <citation type="submission" date="2022-11" db="UniProtKB">
        <authorList>
            <consortium name="WormBaseParasite"/>
        </authorList>
    </citation>
    <scope>IDENTIFICATION</scope>
</reference>
<evidence type="ECO:0000256" key="3">
    <source>
        <dbReference type="RuleBase" id="RU000685"/>
    </source>
</evidence>
<feature type="compositionally biased region" description="Basic and acidic residues" evidence="5">
    <location>
        <begin position="888"/>
        <end position="909"/>
    </location>
</feature>
<feature type="coiled-coil region" evidence="4">
    <location>
        <begin position="1392"/>
        <end position="1486"/>
    </location>
</feature>
<dbReference type="GO" id="GO:0090435">
    <property type="term" value="P:protein localization to nuclear envelope"/>
    <property type="evidence" value="ECO:0007669"/>
    <property type="project" value="TreeGrafter"/>
</dbReference>
<keyword evidence="1 3" id="KW-0403">Intermediate filament</keyword>
<feature type="region of interest" description="Disordered" evidence="5">
    <location>
        <begin position="967"/>
        <end position="1039"/>
    </location>
</feature>
<feature type="compositionally biased region" description="Basic and acidic residues" evidence="5">
    <location>
        <begin position="802"/>
        <end position="841"/>
    </location>
</feature>
<feature type="compositionally biased region" description="Polar residues" evidence="5">
    <location>
        <begin position="1521"/>
        <end position="1532"/>
    </location>
</feature>
<feature type="region of interest" description="Disordered" evidence="5">
    <location>
        <begin position="568"/>
        <end position="630"/>
    </location>
</feature>
<dbReference type="PROSITE" id="PS51841">
    <property type="entry name" value="LTD"/>
    <property type="match status" value="1"/>
</dbReference>
<feature type="region of interest" description="Disordered" evidence="5">
    <location>
        <begin position="865"/>
        <end position="930"/>
    </location>
</feature>
<sequence>MRETKGHLCTLLITFSDWDHSNKEITTAHTFASTDPAHYPQHRRVVHSRQMTEERNEGGTPPLRNELIERVSQSALSVPTGVNFGSDMVELRHVLLSSPIPRASLTASAQQPSSAGRLINSPPGENRTEESNGRLSGHLRHLPAIGSPPTSPLASSLIGIHEVSLSYARPELLSPSAAAEEPNLSSLPFRSSALPSSGSVQMHFSEGKSGGDGQLLYTVDRPQGDWTFGAGKFLQISDSFPKKSEAFPVTMGRTTTTKASPEDITTHPQAMDKMEFTSLTRSEERQKQQPPQSRMRRSGEWEWRNCTPMFGWTSPPQVQPVPILSHHQTRSYESSEESKMSEERGTRKSRTVFEKTTCELLTEKSVTTFGRMPNAKVPTASKQSKRQKEQQPIRVVQQRQRLPRISQEELNGTYLYTRYGEEEDRRPVGVRGESAYVQQSNGDSRREWRVTEEQSSVMKEMSRTTKSWKAPEGRVDERTTTPLRAQTTRLIDFETYKKEVEQLQRKAAALGDTGNGNTSIELLPLAPAIVVAPGHKKEMALPKAKQPTLEATLKYFSNEELITETIKEAEHKRREGEAEEEWERVEKEARDCMEERRKKRLEVQDEEKKERMRKSRENEDKLRRMEEDKLRRMEEDKLRRMEEDKLRRMEEDEDKLRKMEEDKLRRMEEVEDKLRRMEEDELRRMEEDEDKLRRMEEDELRRMEEDEDKLRRMEEDKLRRMEEDKLRRMEEEFRKEKPSLIRPQPVYVSTASEYMEVINLESPSKLNIFKEMEESRPFSAASSVLIERAVPVEEMGSKQRVKVMEEKGGEEPGREKEDERNKPEGEVEKEEQQQKEQREEVTPIEFEADAGRGLGRHLLETLSRELQYQEEIDMEVSRRRRKIVADGGEGREAEEEGRRDEHEDKEVRMGQKKKRPTEEEEEEPELSRMEDTGGEHILWGRVPQQQQKATAATCFVPIHRHGAKVSISGELSSLPPVREEGEDEEPTFEEKVVEETSTTQTVPSRKRVPPPPPPKPPHSIFGTGTAHQQTTVASEPHLRESSFSSVYSNFPQTYSTLHTYNTMDSPASSDYRSAISSRPYFPRPRPLSPARYSSDGGPRVLKMVSECSSISSRPMSPYPGSTAASAIRDAREREKKEMSELNDRLANYIEKVRFLEAQNRKLATDLDFLHKRWGKDASNVREMYETDLRQAKKLLEEAQRQKNELEKKAKAMGDEMETLMKKHADALSAHDEDKKLMEELLLNLSSLEAELGTLKRRLGILEDDLKALRRENQHLSGETHKARTDLDQETLNRIDYQNQVQTLLEEIDFLRRAHEAEIQDLQAMASRDTTGENREFFRNELASAIREIRSNYDALDTRNRSDIESWYKMKVQEIQTMSARQNLEQNYAKEEVKRLRTQLGDLRGKLADLEGRNSLLERQVEELAYQLEDDQRAYESALNDKDSQIRKLRDEAQALMLELQMLLDTKQTLDAEIAIYRKMLEGEEDRSGLYQLVEQVVKSQNIRRQDEAESQRVLRGEKSSRQSYQRSAKGNVSVLETSPEGKYVVLENTHRSKEEPIGGWKLRRRIDGKREIMYTFPQEFVLRPGKTVKVWARGQGLNAPPDQLVSDGEESFGTGSNVQTLLYNRDGEERASLIQRCSGR</sequence>
<feature type="compositionally biased region" description="Basic and acidic residues" evidence="5">
    <location>
        <begin position="1507"/>
        <end position="1520"/>
    </location>
</feature>
<dbReference type="PROSITE" id="PS51842">
    <property type="entry name" value="IF_ROD_2"/>
    <property type="match status" value="1"/>
</dbReference>
<feature type="region of interest" description="Disordered" evidence="5">
    <location>
        <begin position="1507"/>
        <end position="1532"/>
    </location>
</feature>
<feature type="domain" description="LTD" evidence="6">
    <location>
        <begin position="1520"/>
        <end position="1637"/>
    </location>
</feature>
<dbReference type="InterPro" id="IPR001322">
    <property type="entry name" value="Lamin_tail_dom"/>
</dbReference>
<dbReference type="PANTHER" id="PTHR45721">
    <property type="entry name" value="LAMIN DM0-RELATED"/>
    <property type="match status" value="1"/>
</dbReference>
<dbReference type="GO" id="GO:0031507">
    <property type="term" value="P:heterochromatin formation"/>
    <property type="evidence" value="ECO:0007669"/>
    <property type="project" value="TreeGrafter"/>
</dbReference>
<dbReference type="Gene3D" id="2.60.40.1260">
    <property type="entry name" value="Lamin Tail domain"/>
    <property type="match status" value="1"/>
</dbReference>
<dbReference type="GO" id="GO:0005882">
    <property type="term" value="C:intermediate filament"/>
    <property type="evidence" value="ECO:0007669"/>
    <property type="project" value="UniProtKB-KW"/>
</dbReference>
<feature type="region of interest" description="Disordered" evidence="5">
    <location>
        <begin position="774"/>
        <end position="853"/>
    </location>
</feature>
<evidence type="ECO:0000256" key="4">
    <source>
        <dbReference type="SAM" id="Coils"/>
    </source>
</evidence>
<dbReference type="Pfam" id="PF00038">
    <property type="entry name" value="Filament"/>
    <property type="match status" value="1"/>
</dbReference>
<accession>A0A914HY71</accession>
<feature type="region of interest" description="Disordered" evidence="5">
    <location>
        <begin position="105"/>
        <end position="135"/>
    </location>
</feature>
<evidence type="ECO:0000259" key="7">
    <source>
        <dbReference type="PROSITE" id="PS51842"/>
    </source>
</evidence>
<dbReference type="FunFam" id="2.60.40.1260:FF:000003">
    <property type="entry name" value="Intermediate filament protein A"/>
    <property type="match status" value="1"/>
</dbReference>
<evidence type="ECO:0000256" key="2">
    <source>
        <dbReference type="ARBA" id="ARBA00023054"/>
    </source>
</evidence>
<name>A0A914HY71_GLORO</name>
<dbReference type="InterPro" id="IPR039008">
    <property type="entry name" value="IF_rod_dom"/>
</dbReference>
<dbReference type="PANTHER" id="PTHR45721:SF12">
    <property type="entry name" value="INTERMEDIATE FILAMENT PROTEIN IFA-1"/>
    <property type="match status" value="1"/>
</dbReference>
<dbReference type="InterPro" id="IPR036415">
    <property type="entry name" value="Lamin_tail_dom_sf"/>
</dbReference>
<feature type="compositionally biased region" description="Basic and acidic residues" evidence="5">
    <location>
        <begin position="336"/>
        <end position="349"/>
    </location>
</feature>
<dbReference type="PROSITE" id="PS00226">
    <property type="entry name" value="IF_ROD_1"/>
    <property type="match status" value="1"/>
</dbReference>
<dbReference type="GO" id="GO:0051664">
    <property type="term" value="P:nuclear pore localization"/>
    <property type="evidence" value="ECO:0007669"/>
    <property type="project" value="TreeGrafter"/>
</dbReference>
<feature type="region of interest" description="Disordered" evidence="5">
    <location>
        <begin position="326"/>
        <end position="349"/>
    </location>
</feature>
<feature type="compositionally biased region" description="Polar residues" evidence="5">
    <location>
        <begin position="105"/>
        <end position="114"/>
    </location>
</feature>
<feature type="coiled-coil region" evidence="4">
    <location>
        <begin position="1124"/>
        <end position="1313"/>
    </location>
</feature>
<feature type="region of interest" description="Disordered" evidence="5">
    <location>
        <begin position="434"/>
        <end position="477"/>
    </location>
</feature>
<feature type="compositionally biased region" description="Basic and acidic residues" evidence="5">
    <location>
        <begin position="443"/>
        <end position="452"/>
    </location>
</feature>
<feature type="region of interest" description="Disordered" evidence="5">
    <location>
        <begin position="279"/>
        <end position="301"/>
    </location>
</feature>
<evidence type="ECO:0000313" key="9">
    <source>
        <dbReference type="WBParaSite" id="Gr19_v10_g5202.t1"/>
    </source>
</evidence>
<dbReference type="GO" id="GO:0007097">
    <property type="term" value="P:nuclear migration"/>
    <property type="evidence" value="ECO:0007669"/>
    <property type="project" value="TreeGrafter"/>
</dbReference>
<dbReference type="GO" id="GO:0006998">
    <property type="term" value="P:nuclear envelope organization"/>
    <property type="evidence" value="ECO:0007669"/>
    <property type="project" value="TreeGrafter"/>
</dbReference>
<keyword evidence="2 4" id="KW-0175">Coiled coil</keyword>
<keyword evidence="8" id="KW-1185">Reference proteome</keyword>
<feature type="domain" description="IF rod" evidence="7">
    <location>
        <begin position="1134"/>
        <end position="1487"/>
    </location>
</feature>
<dbReference type="Gene3D" id="1.20.5.1160">
    <property type="entry name" value="Vasodilator-stimulated phosphoprotein"/>
    <property type="match status" value="2"/>
</dbReference>
<evidence type="ECO:0000256" key="1">
    <source>
        <dbReference type="ARBA" id="ARBA00022754"/>
    </source>
</evidence>
<dbReference type="SUPFAM" id="SSF64593">
    <property type="entry name" value="Intermediate filament protein, coiled coil region"/>
    <property type="match status" value="2"/>
</dbReference>
<comment type="similarity">
    <text evidence="3">Belongs to the intermediate filament family.</text>
</comment>
<organism evidence="8 9">
    <name type="scientific">Globodera rostochiensis</name>
    <name type="common">Golden nematode worm</name>
    <name type="synonym">Heterodera rostochiensis</name>
    <dbReference type="NCBI Taxonomy" id="31243"/>
    <lineage>
        <taxon>Eukaryota</taxon>
        <taxon>Metazoa</taxon>
        <taxon>Ecdysozoa</taxon>
        <taxon>Nematoda</taxon>
        <taxon>Chromadorea</taxon>
        <taxon>Rhabditida</taxon>
        <taxon>Tylenchina</taxon>
        <taxon>Tylenchomorpha</taxon>
        <taxon>Tylenchoidea</taxon>
        <taxon>Heteroderidae</taxon>
        <taxon>Heteroderinae</taxon>
        <taxon>Globodera</taxon>
    </lineage>
</organism>